<keyword evidence="2" id="KW-1185">Reference proteome</keyword>
<protein>
    <submittedName>
        <fullName evidence="1">Glycerate kinase family protein</fullName>
    </submittedName>
</protein>
<accession>A0A1M6K6X1</accession>
<evidence type="ECO:0000313" key="2">
    <source>
        <dbReference type="Proteomes" id="UP000184231"/>
    </source>
</evidence>
<organism evidence="1 2">
    <name type="scientific">Arenibacter nanhaiticus</name>
    <dbReference type="NCBI Taxonomy" id="558155"/>
    <lineage>
        <taxon>Bacteria</taxon>
        <taxon>Pseudomonadati</taxon>
        <taxon>Bacteroidota</taxon>
        <taxon>Flavobacteriia</taxon>
        <taxon>Flavobacteriales</taxon>
        <taxon>Flavobacteriaceae</taxon>
        <taxon>Arenibacter</taxon>
    </lineage>
</organism>
<dbReference type="EMBL" id="FQYX01000024">
    <property type="protein sequence ID" value="SHJ54692.1"/>
    <property type="molecule type" value="Genomic_DNA"/>
</dbReference>
<dbReference type="SUPFAM" id="SSF110738">
    <property type="entry name" value="Glycerate kinase I"/>
    <property type="match status" value="1"/>
</dbReference>
<dbReference type="GO" id="GO:0031388">
    <property type="term" value="P:organic acid phosphorylation"/>
    <property type="evidence" value="ECO:0007669"/>
    <property type="project" value="InterPro"/>
</dbReference>
<dbReference type="Proteomes" id="UP000184231">
    <property type="component" value="Unassembled WGS sequence"/>
</dbReference>
<keyword evidence="1" id="KW-0418">Kinase</keyword>
<dbReference type="Gene3D" id="3.40.50.10350">
    <property type="entry name" value="Glycerate kinase, domain 1"/>
    <property type="match status" value="1"/>
</dbReference>
<dbReference type="Pfam" id="PF02595">
    <property type="entry name" value="Gly_kinase"/>
    <property type="match status" value="1"/>
</dbReference>
<dbReference type="AlphaFoldDB" id="A0A1M6K6X1"/>
<name>A0A1M6K6X1_9FLAO</name>
<proteinExistence type="predicted"/>
<dbReference type="InterPro" id="IPR004381">
    <property type="entry name" value="Glycerate_kinase"/>
</dbReference>
<dbReference type="InterPro" id="IPR036129">
    <property type="entry name" value="Glycerate_kinase_sf"/>
</dbReference>
<evidence type="ECO:0000313" key="1">
    <source>
        <dbReference type="EMBL" id="SHJ54692.1"/>
    </source>
</evidence>
<gene>
    <name evidence="1" type="ORF">SAMN04487911_12467</name>
</gene>
<dbReference type="GO" id="GO:0008887">
    <property type="term" value="F:glycerate kinase activity"/>
    <property type="evidence" value="ECO:0007669"/>
    <property type="project" value="InterPro"/>
</dbReference>
<dbReference type="STRING" id="558155.SAMN04487911_12467"/>
<sequence length="68" mass="7669">MDIGQEYQIPVVAVCGKLDVDPDLLKQKGLTAVLEIMDTTHSIQYSMDNAAKLLMEKIYDYFKGEWGS</sequence>
<keyword evidence="1" id="KW-0808">Transferase</keyword>
<dbReference type="InterPro" id="IPR018197">
    <property type="entry name" value="Glycerate_kinase_RE-like"/>
</dbReference>
<reference evidence="1 2" key="1">
    <citation type="submission" date="2016-11" db="EMBL/GenBank/DDBJ databases">
        <authorList>
            <person name="Jaros S."/>
            <person name="Januszkiewicz K."/>
            <person name="Wedrychowicz H."/>
        </authorList>
    </citation>
    <scope>NUCLEOTIDE SEQUENCE [LARGE SCALE GENOMIC DNA]</scope>
    <source>
        <strain evidence="1 2">CGMCC 1.8863</strain>
    </source>
</reference>